<gene>
    <name evidence="2" type="ORF">KC717_03880</name>
</gene>
<protein>
    <submittedName>
        <fullName evidence="2">Uncharacterized protein</fullName>
    </submittedName>
</protein>
<sequence length="197" mass="21968">MQILTNITQFFTNLILAGVLFGIVGVASMSLYALSPRPYVPEYEYTAENYSHGKGESVLGIQDFNKQATNSSSIKFMELVDPSLSKRVYNNDSGGVMKITLYDLTTLKMFNIAELINSTAKSSEYLVRVWWNSDAVRVSVEQDGNTFTNKSVESFEQGVVPITVSPAEFSRIGLRISPIDTMEKPSSLDIEIEIIER</sequence>
<feature type="transmembrane region" description="Helical" evidence="1">
    <location>
        <begin position="14"/>
        <end position="34"/>
    </location>
</feature>
<dbReference type="Proteomes" id="UP000754563">
    <property type="component" value="Unassembled WGS sequence"/>
</dbReference>
<dbReference type="EMBL" id="JAGQLH010000043">
    <property type="protein sequence ID" value="MCA9385761.1"/>
    <property type="molecule type" value="Genomic_DNA"/>
</dbReference>
<organism evidence="2 3">
    <name type="scientific">Candidatus Dojkabacteria bacterium</name>
    <dbReference type="NCBI Taxonomy" id="2099670"/>
    <lineage>
        <taxon>Bacteria</taxon>
        <taxon>Candidatus Dojkabacteria</taxon>
    </lineage>
</organism>
<comment type="caution">
    <text evidence="2">The sequence shown here is derived from an EMBL/GenBank/DDBJ whole genome shotgun (WGS) entry which is preliminary data.</text>
</comment>
<proteinExistence type="predicted"/>
<accession>A0A955L926</accession>
<reference evidence="2" key="2">
    <citation type="journal article" date="2021" name="Microbiome">
        <title>Successional dynamics and alternative stable states in a saline activated sludge microbial community over 9 years.</title>
        <authorList>
            <person name="Wang Y."/>
            <person name="Ye J."/>
            <person name="Ju F."/>
            <person name="Liu L."/>
            <person name="Boyd J.A."/>
            <person name="Deng Y."/>
            <person name="Parks D.H."/>
            <person name="Jiang X."/>
            <person name="Yin X."/>
            <person name="Woodcroft B.J."/>
            <person name="Tyson G.W."/>
            <person name="Hugenholtz P."/>
            <person name="Polz M.F."/>
            <person name="Zhang T."/>
        </authorList>
    </citation>
    <scope>NUCLEOTIDE SEQUENCE</scope>
    <source>
        <strain evidence="2">HKST-UBA11</strain>
    </source>
</reference>
<evidence type="ECO:0000313" key="3">
    <source>
        <dbReference type="Proteomes" id="UP000754563"/>
    </source>
</evidence>
<keyword evidence="1" id="KW-1133">Transmembrane helix</keyword>
<dbReference type="AlphaFoldDB" id="A0A955L926"/>
<name>A0A955L926_9BACT</name>
<evidence type="ECO:0000313" key="2">
    <source>
        <dbReference type="EMBL" id="MCA9385761.1"/>
    </source>
</evidence>
<keyword evidence="1" id="KW-0812">Transmembrane</keyword>
<reference evidence="2" key="1">
    <citation type="submission" date="2020-04" db="EMBL/GenBank/DDBJ databases">
        <authorList>
            <person name="Zhang T."/>
        </authorList>
    </citation>
    <scope>NUCLEOTIDE SEQUENCE</scope>
    <source>
        <strain evidence="2">HKST-UBA11</strain>
    </source>
</reference>
<keyword evidence="1" id="KW-0472">Membrane</keyword>
<evidence type="ECO:0000256" key="1">
    <source>
        <dbReference type="SAM" id="Phobius"/>
    </source>
</evidence>